<reference evidence="3 4" key="1">
    <citation type="journal article" date="2021" name="Elife">
        <title>Chloroplast acquisition without the gene transfer in kleptoplastic sea slugs, Plakobranchus ocellatus.</title>
        <authorList>
            <person name="Maeda T."/>
            <person name="Takahashi S."/>
            <person name="Yoshida T."/>
            <person name="Shimamura S."/>
            <person name="Takaki Y."/>
            <person name="Nagai Y."/>
            <person name="Toyoda A."/>
            <person name="Suzuki Y."/>
            <person name="Arimoto A."/>
            <person name="Ishii H."/>
            <person name="Satoh N."/>
            <person name="Nishiyama T."/>
            <person name="Hasebe M."/>
            <person name="Maruyama T."/>
            <person name="Minagawa J."/>
            <person name="Obokata J."/>
            <person name="Shigenobu S."/>
        </authorList>
    </citation>
    <scope>NUCLEOTIDE SEQUENCE [LARGE SCALE GENOMIC DNA]</scope>
</reference>
<organism evidence="3 4">
    <name type="scientific">Elysia marginata</name>
    <dbReference type="NCBI Taxonomy" id="1093978"/>
    <lineage>
        <taxon>Eukaryota</taxon>
        <taxon>Metazoa</taxon>
        <taxon>Spiralia</taxon>
        <taxon>Lophotrochozoa</taxon>
        <taxon>Mollusca</taxon>
        <taxon>Gastropoda</taxon>
        <taxon>Heterobranchia</taxon>
        <taxon>Euthyneura</taxon>
        <taxon>Panpulmonata</taxon>
        <taxon>Sacoglossa</taxon>
        <taxon>Placobranchoidea</taxon>
        <taxon>Plakobranchidae</taxon>
        <taxon>Elysia</taxon>
    </lineage>
</organism>
<dbReference type="EMBL" id="BMAT01013623">
    <property type="protein sequence ID" value="GFS16778.1"/>
    <property type="molecule type" value="Genomic_DNA"/>
</dbReference>
<evidence type="ECO:0000313" key="4">
    <source>
        <dbReference type="Proteomes" id="UP000762676"/>
    </source>
</evidence>
<dbReference type="Proteomes" id="UP000762676">
    <property type="component" value="Unassembled WGS sequence"/>
</dbReference>
<feature type="compositionally biased region" description="Low complexity" evidence="1">
    <location>
        <begin position="497"/>
        <end position="516"/>
    </location>
</feature>
<protein>
    <submittedName>
        <fullName evidence="3">General transcription factor 3C polypeptide 1</fullName>
    </submittedName>
</protein>
<feature type="region of interest" description="Disordered" evidence="1">
    <location>
        <begin position="752"/>
        <end position="793"/>
    </location>
</feature>
<evidence type="ECO:0000256" key="1">
    <source>
        <dbReference type="SAM" id="MobiDB-lite"/>
    </source>
</evidence>
<proteinExistence type="predicted"/>
<comment type="caution">
    <text evidence="3">The sequence shown here is derived from an EMBL/GenBank/DDBJ whole genome shotgun (WGS) entry which is preliminary data.</text>
</comment>
<evidence type="ECO:0000313" key="3">
    <source>
        <dbReference type="EMBL" id="GFS16778.1"/>
    </source>
</evidence>
<keyword evidence="2" id="KW-0472">Membrane</keyword>
<feature type="compositionally biased region" description="Polar residues" evidence="1">
    <location>
        <begin position="559"/>
        <end position="570"/>
    </location>
</feature>
<keyword evidence="2" id="KW-0812">Transmembrane</keyword>
<keyword evidence="4" id="KW-1185">Reference proteome</keyword>
<feature type="transmembrane region" description="Helical" evidence="2">
    <location>
        <begin position="44"/>
        <end position="63"/>
    </location>
</feature>
<evidence type="ECO:0000256" key="2">
    <source>
        <dbReference type="SAM" id="Phobius"/>
    </source>
</evidence>
<dbReference type="AlphaFoldDB" id="A0AAV4J548"/>
<name>A0AAV4J548_9GAST</name>
<feature type="region of interest" description="Disordered" evidence="1">
    <location>
        <begin position="497"/>
        <end position="575"/>
    </location>
</feature>
<feature type="compositionally biased region" description="Basic and acidic residues" evidence="1">
    <location>
        <begin position="436"/>
        <end position="450"/>
    </location>
</feature>
<keyword evidence="2" id="KW-1133">Transmembrane helix</keyword>
<sequence length="872" mass="96761">MPYRRRFYIRLARQQREGILVHLILGPSHLAALDISHRTERQLISIRSLIYTLSLVHILFPAATQVKKKKIFKPKPAKPTKQKKQPDVQCTKYLSAFDAKDYKAKGVMRRIRSYFTPLENGQLLLCQLAAHLLNPNFSCVRSTVIRDILHENLPESLDKTTAAVKGKINRLNNDASFKLHMAVYMAQAMSDPELVAKYCGRPPAQNSQATNAIFRQLVVDLKKKFSTLSSVAVYFTFSKFSESELKTAYESLKTRNILVQLKSFEKNQKRLVTNSAVLNSHKCKRMHHEAMKSLVPQKTFLNIGRVMRLLRESACKTTRFAESPFSNIDTTSLASQVQSSSYSHGTAVDDQLDKLHDETNSVEANQGSKGGDCNQRFIPLDVEKLQGGLSLSTLCLAALDVLAMETDIPDENVSLDRIGQKKLGLDLPKIMRKRPTTLERGPDGKRIEKRIVKRRRIDSDDEDQQGQSATVRSVSRKFAITDSPLTGNAKISIQKQQRFLERQQQQQQQAAAITQRSKPQDRQLEEEEGGGNNEAGLSCTADPGRPASTASAMMDCTEDTPSASSTSGNAASKDDATTCDMRYVSNNEVHITASGRSSEGTFNPSASNRKDQSLVVLPSVRLKYRSNSSSIGKNGVDYLPNFVAWVASSCLMTLARTSHIHHLNLMVADCSISRHFSLVPMKTEFSLKNKFSICRTNKSAIAPSSRHILPNKETPGGVKDDNESTPVMGIDVGVKMDNKAAPTTCMDMDITQNNPEENLRSSKAGVTLSSEQLSKSAEKTSTARENCEPSHQRSFLSGFGEANEYKSLIGSLEVFFLPSELERGVDETELVSILPAPLVEIGQKLYSIIDAAGDFGVDERDVQVSFKRGCRL</sequence>
<gene>
    <name evidence="3" type="ORF">ElyMa_006805500</name>
</gene>
<accession>A0AAV4J548</accession>
<feature type="region of interest" description="Disordered" evidence="1">
    <location>
        <begin position="433"/>
        <end position="475"/>
    </location>
</feature>
<feature type="region of interest" description="Disordered" evidence="1">
    <location>
        <begin position="706"/>
        <end position="725"/>
    </location>
</feature>
<feature type="compositionally biased region" description="Basic and acidic residues" evidence="1">
    <location>
        <begin position="776"/>
        <end position="791"/>
    </location>
</feature>